<sequence length="274" mass="30170">MALKGGTARNLFLFDVPRLSVDIDVNYIGAADRATMIVERPKLDAALQQVGGRLGLTIQRAPSEHAGGKWRPAIVEVDVNYMLRVPLWDPAPHDSREFLGARAKQIQVLDVHELAAGKLAALLARGSSRDLFDARRLLASHSFDPAMLRLTFVVYGGINRVDWRTVSTDSVATTVVDVKRQLLPMLRQDIRPAASDAKRWTDDLIEETRALLSAVLPLAEHELEFLARLNGHGEIEPGLLTADTELQRRIAASPGLRWKALNVKKHAGSDVADS</sequence>
<evidence type="ECO:0000313" key="1">
    <source>
        <dbReference type="EMBL" id="KIG14997.1"/>
    </source>
</evidence>
<evidence type="ECO:0000313" key="2">
    <source>
        <dbReference type="Proteomes" id="UP000031599"/>
    </source>
</evidence>
<gene>
    <name evidence="1" type="ORF">DB30_06188</name>
</gene>
<dbReference type="InterPro" id="IPR014942">
    <property type="entry name" value="AbiEii"/>
</dbReference>
<dbReference type="Proteomes" id="UP000031599">
    <property type="component" value="Unassembled WGS sequence"/>
</dbReference>
<evidence type="ECO:0008006" key="3">
    <source>
        <dbReference type="Google" id="ProtNLM"/>
    </source>
</evidence>
<protein>
    <recommendedName>
        <fullName evidence="3">Nucleotidyl transferase AbiEii toxin, Type IV TA system</fullName>
    </recommendedName>
</protein>
<accession>A0A0C2D4I0</accession>
<reference evidence="1 2" key="1">
    <citation type="submission" date="2014-12" db="EMBL/GenBank/DDBJ databases">
        <title>Genome assembly of Enhygromyxa salina DSM 15201.</title>
        <authorList>
            <person name="Sharma G."/>
            <person name="Subramanian S."/>
        </authorList>
    </citation>
    <scope>NUCLEOTIDE SEQUENCE [LARGE SCALE GENOMIC DNA]</scope>
    <source>
        <strain evidence="1 2">DSM 15201</strain>
    </source>
</reference>
<organism evidence="1 2">
    <name type="scientific">Enhygromyxa salina</name>
    <dbReference type="NCBI Taxonomy" id="215803"/>
    <lineage>
        <taxon>Bacteria</taxon>
        <taxon>Pseudomonadati</taxon>
        <taxon>Myxococcota</taxon>
        <taxon>Polyangia</taxon>
        <taxon>Nannocystales</taxon>
        <taxon>Nannocystaceae</taxon>
        <taxon>Enhygromyxa</taxon>
    </lineage>
</organism>
<dbReference type="EMBL" id="JMCC02000062">
    <property type="protein sequence ID" value="KIG14997.1"/>
    <property type="molecule type" value="Genomic_DNA"/>
</dbReference>
<dbReference type="Pfam" id="PF08843">
    <property type="entry name" value="AbiEii"/>
    <property type="match status" value="1"/>
</dbReference>
<name>A0A0C2D4I0_9BACT</name>
<dbReference type="RefSeq" id="WP_052552646.1">
    <property type="nucleotide sequence ID" value="NZ_JMCC02000062.1"/>
</dbReference>
<dbReference type="AlphaFoldDB" id="A0A0C2D4I0"/>
<comment type="caution">
    <text evidence="1">The sequence shown here is derived from an EMBL/GenBank/DDBJ whole genome shotgun (WGS) entry which is preliminary data.</text>
</comment>
<proteinExistence type="predicted"/>